<evidence type="ECO:0000256" key="6">
    <source>
        <dbReference type="ARBA" id="ARBA00014798"/>
    </source>
</evidence>
<comment type="caution">
    <text evidence="13">The sequence shown here is derived from an EMBL/GenBank/DDBJ whole genome shotgun (WGS) entry which is preliminary data.</text>
</comment>
<dbReference type="NCBIfam" id="NF006733">
    <property type="entry name" value="PRK09264.1"/>
    <property type="match status" value="1"/>
</dbReference>
<keyword evidence="7 12" id="KW-0032">Aminotransferase</keyword>
<dbReference type="NCBIfam" id="TIGR00709">
    <property type="entry name" value="dat"/>
    <property type="match status" value="1"/>
</dbReference>
<comment type="function">
    <text evidence="2 12">Catalyzes reversively the conversion of L-aspartate beta-semialdehyde (ASA) to L-2,4-diaminobutyrate (DABA) by transamination with L-glutamate.</text>
</comment>
<evidence type="ECO:0000256" key="8">
    <source>
        <dbReference type="ARBA" id="ARBA00022679"/>
    </source>
</evidence>
<dbReference type="RefSeq" id="WP_244367560.1">
    <property type="nucleotide sequence ID" value="NZ_WVUH01000138.1"/>
</dbReference>
<dbReference type="EC" id="2.6.1.76" evidence="5 12"/>
<proteinExistence type="inferred from homology"/>
<comment type="cofactor">
    <cofactor evidence="1 12">
        <name>pyridoxal 5'-phosphate</name>
        <dbReference type="ChEBI" id="CHEBI:597326"/>
    </cofactor>
</comment>
<evidence type="ECO:0000256" key="12">
    <source>
        <dbReference type="RuleBase" id="RU365034"/>
    </source>
</evidence>
<sequence>MTALTIESEVRSYCRNWPVVFDRARGSRMFDRDGRSYLDFFAGASALNYGHNHPVLKRALLAHLERDGVTHSLDMLTTAKEDFLTEFATRVLGPRRLDYRVQFPGPTGTNSVEAALKLARKVTGRSTVVAFTGAFHGMSLGSLAITGNAAKRAGAGVPLGHTWRIPYDGFAGDQVPGLTLLDSMLADSSSGVDLPAAVIVETVQGEGGVNPASLTWLADLAQLCRRRDILLIVDDIQMGCGRTGPFFSFEAAGITPDIVCLSKSISGYGLPMSLTLFRSELDVWQPGEHNGTFRGNNPAFVTAAAALREFWADSTLEKQTEERGVLFEEKLGELADRYPAHITASRGRGLVWGLAFRDPQTARQVADAAFARGLLVETSGSYDEVVKLMPPLTSTDEELAEGLGILREAVTSAVAG</sequence>
<organism evidence="13 14">
    <name type="scientific">Micromonospora echinofusca</name>
    <dbReference type="NCBI Taxonomy" id="47858"/>
    <lineage>
        <taxon>Bacteria</taxon>
        <taxon>Bacillati</taxon>
        <taxon>Actinomycetota</taxon>
        <taxon>Actinomycetes</taxon>
        <taxon>Micromonosporales</taxon>
        <taxon>Micromonosporaceae</taxon>
        <taxon>Micromonospora</taxon>
    </lineage>
</organism>
<dbReference type="InterPro" id="IPR004637">
    <property type="entry name" value="Dat"/>
</dbReference>
<dbReference type="PANTHER" id="PTHR43552">
    <property type="entry name" value="DIAMINOBUTYRATE--2-OXOGLUTARATE AMINOTRANSFERASE"/>
    <property type="match status" value="1"/>
</dbReference>
<comment type="catalytic activity">
    <reaction evidence="10 12">
        <text>L-2,4-diaminobutanoate + 2-oxoglutarate = L-aspartate 4-semialdehyde + L-glutamate</text>
        <dbReference type="Rhea" id="RHEA:11160"/>
        <dbReference type="ChEBI" id="CHEBI:16810"/>
        <dbReference type="ChEBI" id="CHEBI:29985"/>
        <dbReference type="ChEBI" id="CHEBI:58761"/>
        <dbReference type="ChEBI" id="CHEBI:537519"/>
        <dbReference type="EC" id="2.6.1.76"/>
    </reaction>
</comment>
<dbReference type="InterPro" id="IPR005814">
    <property type="entry name" value="Aminotrans_3"/>
</dbReference>
<dbReference type="InterPro" id="IPR049704">
    <property type="entry name" value="Aminotrans_3_PPA_site"/>
</dbReference>
<evidence type="ECO:0000256" key="9">
    <source>
        <dbReference type="ARBA" id="ARBA00022898"/>
    </source>
</evidence>
<dbReference type="PIRSF" id="PIRSF000521">
    <property type="entry name" value="Transaminase_4ab_Lys_Orn"/>
    <property type="match status" value="1"/>
</dbReference>
<dbReference type="Gene3D" id="3.90.1150.10">
    <property type="entry name" value="Aspartate Aminotransferase, domain 1"/>
    <property type="match status" value="1"/>
</dbReference>
<comment type="similarity">
    <text evidence="4 11">Belongs to the class-III pyridoxal-phosphate-dependent aminotransferase family.</text>
</comment>
<dbReference type="InterPro" id="IPR015421">
    <property type="entry name" value="PyrdxlP-dep_Trfase_major"/>
</dbReference>
<dbReference type="Gene3D" id="3.40.640.10">
    <property type="entry name" value="Type I PLP-dependent aspartate aminotransferase-like (Major domain)"/>
    <property type="match status" value="1"/>
</dbReference>
<evidence type="ECO:0000256" key="10">
    <source>
        <dbReference type="ARBA" id="ARBA00049111"/>
    </source>
</evidence>
<keyword evidence="9 11" id="KW-0663">Pyridoxal phosphate</keyword>
<dbReference type="InterPro" id="IPR012773">
    <property type="entry name" value="Ectoine_EctB"/>
</dbReference>
<evidence type="ECO:0000313" key="14">
    <source>
        <dbReference type="Proteomes" id="UP000823521"/>
    </source>
</evidence>
<evidence type="ECO:0000256" key="2">
    <source>
        <dbReference type="ARBA" id="ARBA00002189"/>
    </source>
</evidence>
<dbReference type="Proteomes" id="UP000823521">
    <property type="component" value="Unassembled WGS sequence"/>
</dbReference>
<evidence type="ECO:0000256" key="1">
    <source>
        <dbReference type="ARBA" id="ARBA00001933"/>
    </source>
</evidence>
<dbReference type="InterPro" id="IPR015424">
    <property type="entry name" value="PyrdxlP-dep_Trfase"/>
</dbReference>
<dbReference type="CDD" id="cd00610">
    <property type="entry name" value="OAT_like"/>
    <property type="match status" value="1"/>
</dbReference>
<dbReference type="EMBL" id="WVUH01000138">
    <property type="protein sequence ID" value="MBO4207673.1"/>
    <property type="molecule type" value="Genomic_DNA"/>
</dbReference>
<evidence type="ECO:0000256" key="4">
    <source>
        <dbReference type="ARBA" id="ARBA00008954"/>
    </source>
</evidence>
<gene>
    <name evidence="13" type="primary">ectB</name>
    <name evidence="13" type="ORF">GSF22_16930</name>
</gene>
<protein>
    <recommendedName>
        <fullName evidence="6 12">Diaminobutyrate--2-oxoglutarate transaminase</fullName>
        <ecNumber evidence="5 12">2.6.1.76</ecNumber>
    </recommendedName>
    <alternativeName>
        <fullName evidence="12">DABA aminotransferase</fullName>
    </alternativeName>
</protein>
<evidence type="ECO:0000256" key="7">
    <source>
        <dbReference type="ARBA" id="ARBA00022576"/>
    </source>
</evidence>
<reference evidence="13 14" key="1">
    <citation type="submission" date="2019-12" db="EMBL/GenBank/DDBJ databases">
        <title>Whole genome sequencing of endophytic Actinobacterium Micromonospora sp. MPMI6T.</title>
        <authorList>
            <person name="Evv R."/>
            <person name="Podile A.R."/>
        </authorList>
    </citation>
    <scope>NUCLEOTIDE SEQUENCE [LARGE SCALE GENOMIC DNA]</scope>
    <source>
        <strain evidence="13 14">MPMI6</strain>
    </source>
</reference>
<evidence type="ECO:0000256" key="3">
    <source>
        <dbReference type="ARBA" id="ARBA00004946"/>
    </source>
</evidence>
<keyword evidence="14" id="KW-1185">Reference proteome</keyword>
<dbReference type="SUPFAM" id="SSF53383">
    <property type="entry name" value="PLP-dependent transferases"/>
    <property type="match status" value="1"/>
</dbReference>
<evidence type="ECO:0000256" key="5">
    <source>
        <dbReference type="ARBA" id="ARBA00013155"/>
    </source>
</evidence>
<dbReference type="Pfam" id="PF00202">
    <property type="entry name" value="Aminotran_3"/>
    <property type="match status" value="1"/>
</dbReference>
<dbReference type="PROSITE" id="PS00600">
    <property type="entry name" value="AA_TRANSFER_CLASS_3"/>
    <property type="match status" value="1"/>
</dbReference>
<dbReference type="NCBIfam" id="TIGR02407">
    <property type="entry name" value="ectoine_ectB"/>
    <property type="match status" value="1"/>
</dbReference>
<accession>A0ABS3VT98</accession>
<name>A0ABS3VT98_MICEH</name>
<evidence type="ECO:0000313" key="13">
    <source>
        <dbReference type="EMBL" id="MBO4207673.1"/>
    </source>
</evidence>
<evidence type="ECO:0000256" key="11">
    <source>
        <dbReference type="RuleBase" id="RU003560"/>
    </source>
</evidence>
<dbReference type="PANTHER" id="PTHR43552:SF2">
    <property type="entry name" value="DIAMINOBUTYRATE--2-OXOGLUTARATE TRANSAMINASE"/>
    <property type="match status" value="1"/>
</dbReference>
<dbReference type="InterPro" id="IPR015422">
    <property type="entry name" value="PyrdxlP-dep_Trfase_small"/>
</dbReference>
<comment type="pathway">
    <text evidence="3 12">Amine and polyamine biosynthesis; ectoine biosynthesis; L-ectoine from L-aspartate 4-semialdehyde: step 1/3.</text>
</comment>
<dbReference type="GO" id="GO:0045303">
    <property type="term" value="F:diaminobutyrate-2-oxoglutarate transaminase activity"/>
    <property type="evidence" value="ECO:0007669"/>
    <property type="project" value="UniProtKB-EC"/>
</dbReference>
<keyword evidence="8 12" id="KW-0808">Transferase</keyword>